<evidence type="ECO:0000256" key="1">
    <source>
        <dbReference type="SAM" id="MobiDB-lite"/>
    </source>
</evidence>
<feature type="region of interest" description="Disordered" evidence="1">
    <location>
        <begin position="1"/>
        <end position="46"/>
    </location>
</feature>
<name>A0A498JLF6_MALDO</name>
<dbReference type="EMBL" id="RDQH01000333">
    <property type="protein sequence ID" value="RXH94442.1"/>
    <property type="molecule type" value="Genomic_DNA"/>
</dbReference>
<gene>
    <name evidence="2" type="ORF">DVH24_024126</name>
</gene>
<evidence type="ECO:0000313" key="3">
    <source>
        <dbReference type="Proteomes" id="UP000290289"/>
    </source>
</evidence>
<dbReference type="Proteomes" id="UP000290289">
    <property type="component" value="Chromosome 7"/>
</dbReference>
<proteinExistence type="predicted"/>
<organism evidence="2 3">
    <name type="scientific">Malus domestica</name>
    <name type="common">Apple</name>
    <name type="synonym">Pyrus malus</name>
    <dbReference type="NCBI Taxonomy" id="3750"/>
    <lineage>
        <taxon>Eukaryota</taxon>
        <taxon>Viridiplantae</taxon>
        <taxon>Streptophyta</taxon>
        <taxon>Embryophyta</taxon>
        <taxon>Tracheophyta</taxon>
        <taxon>Spermatophyta</taxon>
        <taxon>Magnoliopsida</taxon>
        <taxon>eudicotyledons</taxon>
        <taxon>Gunneridae</taxon>
        <taxon>Pentapetalae</taxon>
        <taxon>rosids</taxon>
        <taxon>fabids</taxon>
        <taxon>Rosales</taxon>
        <taxon>Rosaceae</taxon>
        <taxon>Amygdaloideae</taxon>
        <taxon>Maleae</taxon>
        <taxon>Malus</taxon>
    </lineage>
</organism>
<feature type="compositionally biased region" description="Basic and acidic residues" evidence="1">
    <location>
        <begin position="19"/>
        <end position="46"/>
    </location>
</feature>
<protein>
    <submittedName>
        <fullName evidence="2">Uncharacterized protein</fullName>
    </submittedName>
</protein>
<evidence type="ECO:0000313" key="2">
    <source>
        <dbReference type="EMBL" id="RXH94442.1"/>
    </source>
</evidence>
<reference evidence="2 3" key="1">
    <citation type="submission" date="2018-10" db="EMBL/GenBank/DDBJ databases">
        <title>A high-quality apple genome assembly.</title>
        <authorList>
            <person name="Hu J."/>
        </authorList>
    </citation>
    <scope>NUCLEOTIDE SEQUENCE [LARGE SCALE GENOMIC DNA]</scope>
    <source>
        <strain evidence="3">cv. HFTH1</strain>
        <tissue evidence="2">Young leaf</tissue>
    </source>
</reference>
<keyword evidence="3" id="KW-1185">Reference proteome</keyword>
<dbReference type="AlphaFoldDB" id="A0A498JLF6"/>
<sequence length="92" mass="10563">MTKALLKPTNTKSPPGCGNHRELANRRGLKQRNEETKNREAMQKCRVRESANRQIWVGGEERRGEARRCSRESSHVNTKTRKVTGLDGAWFN</sequence>
<accession>A0A498JLF6</accession>
<comment type="caution">
    <text evidence="2">The sequence shown here is derived from an EMBL/GenBank/DDBJ whole genome shotgun (WGS) entry which is preliminary data.</text>
</comment>